<comment type="caution">
    <text evidence="9">The sequence shown here is derived from an EMBL/GenBank/DDBJ whole genome shotgun (WGS) entry which is preliminary data.</text>
</comment>
<feature type="region of interest" description="Disordered" evidence="7">
    <location>
        <begin position="621"/>
        <end position="644"/>
    </location>
</feature>
<keyword evidence="3" id="KW-0378">Hydrolase</keyword>
<name>A0ABC8LCT5_ERUVS</name>
<protein>
    <recommendedName>
        <fullName evidence="8">SAC domain-containing protein</fullName>
    </recommendedName>
</protein>
<comment type="catalytic activity">
    <reaction evidence="5">
        <text>a 1,2-diacyl-sn-glycero-3-phospho-(1D-myo-inositol-3,5-bisphosphate) + H2O = a 1,2-diacyl-sn-glycero-3-phospho-(1D-myo-inositol-3-phosphate) + phosphate</text>
        <dbReference type="Rhea" id="RHEA:32955"/>
        <dbReference type="ChEBI" id="CHEBI:15377"/>
        <dbReference type="ChEBI" id="CHEBI:43474"/>
        <dbReference type="ChEBI" id="CHEBI:57923"/>
        <dbReference type="ChEBI" id="CHEBI:58088"/>
    </reaction>
</comment>
<comment type="subunit">
    <text evidence="6">Component of the PI(3,5)P2 regulatory complex at least composed of ATG18, SAC/FIG4, FAB1 and VAC14.</text>
</comment>
<evidence type="ECO:0000256" key="2">
    <source>
        <dbReference type="ARBA" id="ARBA00022554"/>
    </source>
</evidence>
<dbReference type="Pfam" id="PF02383">
    <property type="entry name" value="Syja_N"/>
    <property type="match status" value="1"/>
</dbReference>
<evidence type="ECO:0000313" key="10">
    <source>
        <dbReference type="Proteomes" id="UP001642260"/>
    </source>
</evidence>
<accession>A0ABC8LCT5</accession>
<keyword evidence="4" id="KW-0472">Membrane</keyword>
<dbReference type="AlphaFoldDB" id="A0ABC8LCT5"/>
<evidence type="ECO:0000313" key="9">
    <source>
        <dbReference type="EMBL" id="CAH8381352.1"/>
    </source>
</evidence>
<comment type="subcellular location">
    <subcellularLocation>
        <location evidence="1">Vacuole membrane</location>
        <topology evidence="1">Peripheral membrane protein</topology>
    </subcellularLocation>
</comment>
<sequence length="824" mass="94032">MGSEPREEDPRRELIDLPVLHKLKLYSTRTNFYLIGRDEKKTFWRILKIDRTDSKELNLFEDPTRYTHDEIGQLKKWISRGNQEYGGLRAETTCYGIIGMFVPKPLFFFSSQCLCRFEVMESNVDSLGAGFVRFLGPYYMLVIKRRKKVGEICGHSVYGVAESQMIMVPYPSAETRVAGSAAEKRYRKLFNMVDLSKNFYFSYTYHLMYSLQKNICNTERGKVHDNSMFVWNEYLTRGIRGIIKNTVWTVALIYGFFEQIKCSVSNEEFVLTVIARRSRRYAGTRYLRRGVNEQGSVANEVEIEQIVSKEVSEGKKIPITSVVQVRGSIPLFWSQETSVFNPQPDIILNNNDGDYKATKLHFENLRQRYGKRIIIMNLLKKDDKKHRESLLRAEFGKAIWSINRETEKENRLKAIHFDLNKHFKSGVDGAFEQLCVLGKRALDLIDLFFCEAPLGIGTGSVINDSFFNNPILKQDEEETIQENEALKVDIHKLQSGVLRTNCVDCLDRTNVAQYSHGLVALNQQLRTLGITGPPIVDKDNPVAKKLMEVYENAGDAIAIQYAGSEAHTKMFSALRGEWNMMMKHRDIITAVRRHYNNAYQDGEKQNAINVFLGKAGPQLGRQSPWELGSDQRNTRRTSSNLDRENLRPKISRSFSDNLLLLGELNLEEPILENPEPSREGLNGVIWETTSDSGFVEAEPASPSFRSAIGDEDHLIRTGSRQMLQGSNSMSDFLGLDDVPGFSHSYNARFTPANEMFEICSSVSSDNMFTDMDESITSTNDTNILEFPSHLNEPGGFIEYPLVKGYSNEFTHWVIHGKSSLSRVP</sequence>
<keyword evidence="2" id="KW-0926">Vacuole</keyword>
<dbReference type="PANTHER" id="PTHR45738:SF21">
    <property type="entry name" value="SAC DOMAIN-CONTAINING PROTEIN"/>
    <property type="match status" value="1"/>
</dbReference>
<keyword evidence="10" id="KW-1185">Reference proteome</keyword>
<evidence type="ECO:0000256" key="7">
    <source>
        <dbReference type="SAM" id="MobiDB-lite"/>
    </source>
</evidence>
<feature type="domain" description="SAC" evidence="8">
    <location>
        <begin position="190"/>
        <end position="563"/>
    </location>
</feature>
<dbReference type="GO" id="GO:0016787">
    <property type="term" value="F:hydrolase activity"/>
    <property type="evidence" value="ECO:0007669"/>
    <property type="project" value="UniProtKB-KW"/>
</dbReference>
<evidence type="ECO:0000259" key="8">
    <source>
        <dbReference type="PROSITE" id="PS50275"/>
    </source>
</evidence>
<dbReference type="InterPro" id="IPR043573">
    <property type="entry name" value="Fig4-like"/>
</dbReference>
<organism evidence="9 10">
    <name type="scientific">Eruca vesicaria subsp. sativa</name>
    <name type="common">Garden rocket</name>
    <name type="synonym">Eruca sativa</name>
    <dbReference type="NCBI Taxonomy" id="29727"/>
    <lineage>
        <taxon>Eukaryota</taxon>
        <taxon>Viridiplantae</taxon>
        <taxon>Streptophyta</taxon>
        <taxon>Embryophyta</taxon>
        <taxon>Tracheophyta</taxon>
        <taxon>Spermatophyta</taxon>
        <taxon>Magnoliopsida</taxon>
        <taxon>eudicotyledons</taxon>
        <taxon>Gunneridae</taxon>
        <taxon>Pentapetalae</taxon>
        <taxon>rosids</taxon>
        <taxon>malvids</taxon>
        <taxon>Brassicales</taxon>
        <taxon>Brassicaceae</taxon>
        <taxon>Brassiceae</taxon>
        <taxon>Eruca</taxon>
    </lineage>
</organism>
<gene>
    <name evidence="9" type="ORF">ERUC_LOCUS33835</name>
</gene>
<dbReference type="Proteomes" id="UP001642260">
    <property type="component" value="Unassembled WGS sequence"/>
</dbReference>
<proteinExistence type="predicted"/>
<dbReference type="EMBL" id="CAKOAT010508487">
    <property type="protein sequence ID" value="CAH8381352.1"/>
    <property type="molecule type" value="Genomic_DNA"/>
</dbReference>
<reference evidence="9 10" key="1">
    <citation type="submission" date="2022-03" db="EMBL/GenBank/DDBJ databases">
        <authorList>
            <person name="Macdonald S."/>
            <person name="Ahmed S."/>
            <person name="Newling K."/>
        </authorList>
    </citation>
    <scope>NUCLEOTIDE SEQUENCE [LARGE SCALE GENOMIC DNA]</scope>
</reference>
<evidence type="ECO:0000256" key="5">
    <source>
        <dbReference type="ARBA" id="ARBA00023337"/>
    </source>
</evidence>
<evidence type="ECO:0000256" key="1">
    <source>
        <dbReference type="ARBA" id="ARBA00004148"/>
    </source>
</evidence>
<evidence type="ECO:0000256" key="3">
    <source>
        <dbReference type="ARBA" id="ARBA00022801"/>
    </source>
</evidence>
<dbReference type="InterPro" id="IPR002013">
    <property type="entry name" value="SAC_dom"/>
</dbReference>
<dbReference type="PANTHER" id="PTHR45738">
    <property type="entry name" value="POLYPHOSPHOINOSITIDE PHOSPHATASE"/>
    <property type="match status" value="1"/>
</dbReference>
<evidence type="ECO:0000256" key="4">
    <source>
        <dbReference type="ARBA" id="ARBA00023136"/>
    </source>
</evidence>
<dbReference type="GO" id="GO:0005774">
    <property type="term" value="C:vacuolar membrane"/>
    <property type="evidence" value="ECO:0007669"/>
    <property type="project" value="UniProtKB-SubCell"/>
</dbReference>
<dbReference type="PROSITE" id="PS50275">
    <property type="entry name" value="SAC"/>
    <property type="match status" value="1"/>
</dbReference>
<evidence type="ECO:0000256" key="6">
    <source>
        <dbReference type="ARBA" id="ARBA00023464"/>
    </source>
</evidence>